<feature type="compositionally biased region" description="Gly residues" evidence="4">
    <location>
        <begin position="474"/>
        <end position="483"/>
    </location>
</feature>
<evidence type="ECO:0000256" key="5">
    <source>
        <dbReference type="SAM" id="Phobius"/>
    </source>
</evidence>
<dbReference type="InterPro" id="IPR050482">
    <property type="entry name" value="Sensor_HK_TwoCompSys"/>
</dbReference>
<dbReference type="PANTHER" id="PTHR24421:SF63">
    <property type="entry name" value="SENSOR HISTIDINE KINASE DESK"/>
    <property type="match status" value="1"/>
</dbReference>
<feature type="transmembrane region" description="Helical" evidence="5">
    <location>
        <begin position="93"/>
        <end position="117"/>
    </location>
</feature>
<keyword evidence="5" id="KW-0812">Transmembrane</keyword>
<dbReference type="GO" id="GO:0000155">
    <property type="term" value="F:phosphorelay sensor kinase activity"/>
    <property type="evidence" value="ECO:0007669"/>
    <property type="project" value="InterPro"/>
</dbReference>
<dbReference type="GeneID" id="75182380"/>
<dbReference type="GO" id="GO:0046983">
    <property type="term" value="F:protein dimerization activity"/>
    <property type="evidence" value="ECO:0007669"/>
    <property type="project" value="InterPro"/>
</dbReference>
<dbReference type="EMBL" id="RCIY01000065">
    <property type="protein sequence ID" value="TGG81644.1"/>
    <property type="molecule type" value="Genomic_DNA"/>
</dbReference>
<evidence type="ECO:0000256" key="3">
    <source>
        <dbReference type="ARBA" id="ARBA00023012"/>
    </source>
</evidence>
<feature type="transmembrane region" description="Helical" evidence="5">
    <location>
        <begin position="149"/>
        <end position="169"/>
    </location>
</feature>
<keyword evidence="5" id="KW-1133">Transmembrane helix</keyword>
<dbReference type="PANTHER" id="PTHR24421">
    <property type="entry name" value="NITRATE/NITRITE SENSOR PROTEIN NARX-RELATED"/>
    <property type="match status" value="1"/>
</dbReference>
<feature type="region of interest" description="Disordered" evidence="4">
    <location>
        <begin position="428"/>
        <end position="483"/>
    </location>
</feature>
<dbReference type="Proteomes" id="UP000298111">
    <property type="component" value="Unassembled WGS sequence"/>
</dbReference>
<dbReference type="Pfam" id="PF07730">
    <property type="entry name" value="HisKA_3"/>
    <property type="match status" value="1"/>
</dbReference>
<dbReference type="AlphaFoldDB" id="A0A8H1LB69"/>
<comment type="caution">
    <text evidence="7">The sequence shown here is derived from an EMBL/GenBank/DDBJ whole genome shotgun (WGS) entry which is preliminary data.</text>
</comment>
<dbReference type="GO" id="GO:0016020">
    <property type="term" value="C:membrane"/>
    <property type="evidence" value="ECO:0007669"/>
    <property type="project" value="InterPro"/>
</dbReference>
<feature type="compositionally biased region" description="Gly residues" evidence="4">
    <location>
        <begin position="437"/>
        <end position="446"/>
    </location>
</feature>
<organism evidence="7 8">
    <name type="scientific">Streptomyces albus</name>
    <dbReference type="NCBI Taxonomy" id="1888"/>
    <lineage>
        <taxon>Bacteria</taxon>
        <taxon>Bacillati</taxon>
        <taxon>Actinomycetota</taxon>
        <taxon>Actinomycetes</taxon>
        <taxon>Kitasatosporales</taxon>
        <taxon>Streptomycetaceae</taxon>
        <taxon>Streptomyces</taxon>
    </lineage>
</organism>
<feature type="transmembrane region" description="Helical" evidence="5">
    <location>
        <begin position="123"/>
        <end position="142"/>
    </location>
</feature>
<gene>
    <name evidence="7" type="ORF">D8771_19860</name>
</gene>
<dbReference type="InterPro" id="IPR036890">
    <property type="entry name" value="HATPase_C_sf"/>
</dbReference>
<keyword evidence="2 7" id="KW-0418">Kinase</keyword>
<dbReference type="RefSeq" id="WP_016471866.1">
    <property type="nucleotide sequence ID" value="NZ_BNEJ01000020.1"/>
</dbReference>
<feature type="transmembrane region" description="Helical" evidence="5">
    <location>
        <begin position="53"/>
        <end position="72"/>
    </location>
</feature>
<keyword evidence="3" id="KW-0902">Two-component regulatory system</keyword>
<dbReference type="Gene3D" id="3.30.565.10">
    <property type="entry name" value="Histidine kinase-like ATPase, C-terminal domain"/>
    <property type="match status" value="1"/>
</dbReference>
<dbReference type="SUPFAM" id="SSF55874">
    <property type="entry name" value="ATPase domain of HSP90 chaperone/DNA topoisomerase II/histidine kinase"/>
    <property type="match status" value="1"/>
</dbReference>
<sequence>MIRWGREKRRDWKRRSKLEQVEVSTRWMVLCTPWIFYASGMLQFLTAVRPGRAPMLAAGTVLALGFVQAVLSTVAVRRGMDCYLGVGAAPRRLLAAGVALFAVTALVLAAMVAYGWAGHAASVGMALFASVPSLTGVHGLLVRPRRGAAHAALAAVPVVGALALAGMGWPDLTGILVLLAVGAFAGLFTPRCSAWYIAVMRELDEARAVHSRLAVAEERLRFGRDLHDVMGRNLSVIALKSELATQLARRGAPSAVEQMQEVQELARRSQSEIREVVRGYRAAGLETELAGARGVLRAAGVDCRIESVEPAADGDVRSVLGWVVREGTTNVLRHAEARQCLIRLTVEGGRAVLLIENDGLRPVLAGRGSGLVGLAERLTALGGTLSAVRVEAEGVFRLRAEVPVTAAGGGSTAADGKAAHGTEDVRARGRAPLGDGTASGGPGAGPADGPCGTADVAPRPGAAATGRTFAGAEQGAGRGECDG</sequence>
<keyword evidence="5" id="KW-0472">Membrane</keyword>
<dbReference type="CDD" id="cd16917">
    <property type="entry name" value="HATPase_UhpB-NarQ-NarX-like"/>
    <property type="match status" value="1"/>
</dbReference>
<dbReference type="InterPro" id="IPR011712">
    <property type="entry name" value="Sig_transdc_His_kin_sub3_dim/P"/>
</dbReference>
<evidence type="ECO:0000256" key="4">
    <source>
        <dbReference type="SAM" id="MobiDB-lite"/>
    </source>
</evidence>
<feature type="domain" description="Signal transduction histidine kinase subgroup 3 dimerisation and phosphoacceptor" evidence="6">
    <location>
        <begin position="218"/>
        <end position="284"/>
    </location>
</feature>
<evidence type="ECO:0000259" key="6">
    <source>
        <dbReference type="Pfam" id="PF07730"/>
    </source>
</evidence>
<evidence type="ECO:0000313" key="8">
    <source>
        <dbReference type="Proteomes" id="UP000298111"/>
    </source>
</evidence>
<evidence type="ECO:0000313" key="7">
    <source>
        <dbReference type="EMBL" id="TGG81644.1"/>
    </source>
</evidence>
<reference evidence="7 8" key="1">
    <citation type="submission" date="2018-10" db="EMBL/GenBank/DDBJ databases">
        <title>Isolation of pseudouridimycin from Streptomyces albus DSM 40763.</title>
        <authorList>
            <person name="Rosenqvist P."/>
            <person name="Metsae-Ketelae M."/>
            <person name="Virta P."/>
        </authorList>
    </citation>
    <scope>NUCLEOTIDE SEQUENCE [LARGE SCALE GENOMIC DNA]</scope>
    <source>
        <strain evidence="7 8">DSM 40763</strain>
    </source>
</reference>
<feature type="compositionally biased region" description="Low complexity" evidence="4">
    <location>
        <begin position="447"/>
        <end position="472"/>
    </location>
</feature>
<dbReference type="Gene3D" id="1.20.5.1930">
    <property type="match status" value="1"/>
</dbReference>
<protein>
    <submittedName>
        <fullName evidence="7">Two-component sensor histidine kinase</fullName>
    </submittedName>
</protein>
<evidence type="ECO:0000256" key="1">
    <source>
        <dbReference type="ARBA" id="ARBA00022679"/>
    </source>
</evidence>
<feature type="transmembrane region" description="Helical" evidence="5">
    <location>
        <begin position="175"/>
        <end position="198"/>
    </location>
</feature>
<evidence type="ECO:0000256" key="2">
    <source>
        <dbReference type="ARBA" id="ARBA00022777"/>
    </source>
</evidence>
<name>A0A8H1LB69_9ACTN</name>
<accession>A0A8H1LB69</accession>
<proteinExistence type="predicted"/>
<feature type="transmembrane region" description="Helical" evidence="5">
    <location>
        <begin position="27"/>
        <end position="47"/>
    </location>
</feature>
<keyword evidence="1" id="KW-0808">Transferase</keyword>